<evidence type="ECO:0000313" key="5">
    <source>
        <dbReference type="EMBL" id="KAJ2905623.1"/>
    </source>
</evidence>
<protein>
    <submittedName>
        <fullName evidence="5">Carbon catabolite repression protein</fullName>
    </submittedName>
</protein>
<evidence type="ECO:0000256" key="1">
    <source>
        <dbReference type="ARBA" id="ARBA00005298"/>
    </source>
</evidence>
<dbReference type="GO" id="GO:0031625">
    <property type="term" value="F:ubiquitin protein ligase binding"/>
    <property type="evidence" value="ECO:0007669"/>
    <property type="project" value="TreeGrafter"/>
</dbReference>
<evidence type="ECO:0000313" key="6">
    <source>
        <dbReference type="Proteomes" id="UP001201980"/>
    </source>
</evidence>
<dbReference type="InterPro" id="IPR011021">
    <property type="entry name" value="Arrestin-like_N"/>
</dbReference>
<dbReference type="PANTHER" id="PTHR11188">
    <property type="entry name" value="ARRESTIN DOMAIN CONTAINING PROTEIN"/>
    <property type="match status" value="1"/>
</dbReference>
<dbReference type="GO" id="GO:0030674">
    <property type="term" value="F:protein-macromolecule adaptor activity"/>
    <property type="evidence" value="ECO:0007669"/>
    <property type="project" value="TreeGrafter"/>
</dbReference>
<dbReference type="PANTHER" id="PTHR11188:SF17">
    <property type="entry name" value="FI21816P1"/>
    <property type="match status" value="1"/>
</dbReference>
<dbReference type="Proteomes" id="UP001201980">
    <property type="component" value="Unassembled WGS sequence"/>
</dbReference>
<dbReference type="InterPro" id="IPR014752">
    <property type="entry name" value="Arrestin-like_C"/>
</dbReference>
<dbReference type="GO" id="GO:0070086">
    <property type="term" value="P:ubiquitin-dependent endocytosis"/>
    <property type="evidence" value="ECO:0007669"/>
    <property type="project" value="TreeGrafter"/>
</dbReference>
<comment type="similarity">
    <text evidence="1">Belongs to the arrestin family.</text>
</comment>
<dbReference type="SMART" id="SM01017">
    <property type="entry name" value="Arrestin_C"/>
    <property type="match status" value="1"/>
</dbReference>
<comment type="subunit">
    <text evidence="2">Interacts with hulA.</text>
</comment>
<name>A0AAD5WUX9_9PEZI</name>
<dbReference type="GO" id="GO:0005829">
    <property type="term" value="C:cytosol"/>
    <property type="evidence" value="ECO:0007669"/>
    <property type="project" value="TreeGrafter"/>
</dbReference>
<feature type="domain" description="Arrestin C-terminal-like" evidence="4">
    <location>
        <begin position="204"/>
        <end position="356"/>
    </location>
</feature>
<keyword evidence="6" id="KW-1185">Reference proteome</keyword>
<feature type="compositionally biased region" description="Polar residues" evidence="3">
    <location>
        <begin position="456"/>
        <end position="477"/>
    </location>
</feature>
<gene>
    <name evidence="5" type="ORF">MKZ38_004917</name>
</gene>
<evidence type="ECO:0000256" key="2">
    <source>
        <dbReference type="ARBA" id="ARBA00038766"/>
    </source>
</evidence>
<feature type="compositionally biased region" description="Basic and acidic residues" evidence="3">
    <location>
        <begin position="481"/>
        <end position="493"/>
    </location>
</feature>
<dbReference type="InterPro" id="IPR011022">
    <property type="entry name" value="Arrestin_C-like"/>
</dbReference>
<dbReference type="Gene3D" id="2.60.40.640">
    <property type="match status" value="1"/>
</dbReference>
<dbReference type="InterPro" id="IPR050357">
    <property type="entry name" value="Arrestin_domain-protein"/>
</dbReference>
<evidence type="ECO:0000256" key="3">
    <source>
        <dbReference type="SAM" id="MobiDB-lite"/>
    </source>
</evidence>
<accession>A0AAD5WUX9</accession>
<feature type="region of interest" description="Disordered" evidence="3">
    <location>
        <begin position="552"/>
        <end position="645"/>
    </location>
</feature>
<organism evidence="5 6">
    <name type="scientific">Zalerion maritima</name>
    <dbReference type="NCBI Taxonomy" id="339359"/>
    <lineage>
        <taxon>Eukaryota</taxon>
        <taxon>Fungi</taxon>
        <taxon>Dikarya</taxon>
        <taxon>Ascomycota</taxon>
        <taxon>Pezizomycotina</taxon>
        <taxon>Sordariomycetes</taxon>
        <taxon>Lulworthiomycetidae</taxon>
        <taxon>Lulworthiales</taxon>
        <taxon>Lulworthiaceae</taxon>
        <taxon>Zalerion</taxon>
    </lineage>
</organism>
<dbReference type="InterPro" id="IPR014756">
    <property type="entry name" value="Ig_E-set"/>
</dbReference>
<feature type="compositionally biased region" description="Polar residues" evidence="3">
    <location>
        <begin position="630"/>
        <end position="643"/>
    </location>
</feature>
<evidence type="ECO:0000259" key="4">
    <source>
        <dbReference type="SMART" id="SM01017"/>
    </source>
</evidence>
<sequence>MPFNPFNTLTGKHACTLFEIRRTRSPSSQPADIIYPSLDDDFIIFRGNEHEAAGQLMKGTIVLCLPSPLKVEDIHLRLTGQLRLAWTHSKATPSGITTQRVDRTKVVYNHQWNPFVAPKPGSSSKSVTLEAGNYEWPFELLLPGSTAESVEGLPDTSLIYKLKATIARGKLAYDLHAYKHLRIVRTLEPAALEFLHAMSVENIWVNKIEYSIVIPQKAVVFGGTVPLDMRFTPLLKALDMGDITVKLVEIQEFNLQGPYGYSLKEHRHEREVEKWSLKVDRSEHWHDILEETGQEGWVVHAPLPLPKRLRDCIQDVNMPGVKIRHKLRLNVALRNPDGHISELRATLPITIFISPNMLLDDQGNLVRQQPGVTSSVDAASVAPPGYGEHILDQLYDDVPMTGFQSPPLQSGINSPFYSQSRVGSAENLPSLTGGMHDGVAPAALSSRLQNVAAVNGNSSVSPRASLVDQSNRTSTLASAELSRRPSNEDHDSSDSVARATRSGYHTPEHIDYSSMEDLSRVPSYATAVRTPARNLHVPSRNAPPDYRIAVSVSAPSSPTHRDTDPMSTSAPGMETIHESTSSHNAEGWADRRRTSRDSGSSRGAGGSSVTGSRGASSTHDNSNNSSNESPRTSFMNRSRTTSMGLGGFLSSHLHISDPEERRLHLIQASERVM</sequence>
<comment type="caution">
    <text evidence="5">The sequence shown here is derived from an EMBL/GenBank/DDBJ whole genome shotgun (WGS) entry which is preliminary data.</text>
</comment>
<feature type="region of interest" description="Disordered" evidence="3">
    <location>
        <begin position="456"/>
        <end position="515"/>
    </location>
</feature>
<dbReference type="GO" id="GO:0005886">
    <property type="term" value="C:plasma membrane"/>
    <property type="evidence" value="ECO:0007669"/>
    <property type="project" value="TreeGrafter"/>
</dbReference>
<dbReference type="AlphaFoldDB" id="A0AAD5WUX9"/>
<reference evidence="5" key="1">
    <citation type="submission" date="2022-07" db="EMBL/GenBank/DDBJ databases">
        <title>Draft genome sequence of Zalerion maritima ATCC 34329, a (micro)plastics degrading marine fungus.</title>
        <authorList>
            <person name="Paco A."/>
            <person name="Goncalves M.F.M."/>
            <person name="Rocha-Santos T.A.P."/>
            <person name="Alves A."/>
        </authorList>
    </citation>
    <scope>NUCLEOTIDE SEQUENCE</scope>
    <source>
        <strain evidence="5">ATCC 34329</strain>
    </source>
</reference>
<feature type="compositionally biased region" description="Low complexity" evidence="3">
    <location>
        <begin position="609"/>
        <end position="629"/>
    </location>
</feature>
<dbReference type="EMBL" id="JAKWBI020000028">
    <property type="protein sequence ID" value="KAJ2905623.1"/>
    <property type="molecule type" value="Genomic_DNA"/>
</dbReference>
<proteinExistence type="inferred from homology"/>
<dbReference type="Pfam" id="PF00339">
    <property type="entry name" value="Arrestin_N"/>
    <property type="match status" value="1"/>
</dbReference>
<dbReference type="Pfam" id="PF02752">
    <property type="entry name" value="Arrestin_C"/>
    <property type="match status" value="1"/>
</dbReference>
<dbReference type="SUPFAM" id="SSF81296">
    <property type="entry name" value="E set domains"/>
    <property type="match status" value="1"/>
</dbReference>